<proteinExistence type="inferred from homology"/>
<comment type="subunit">
    <text evidence="7">Homodimer.</text>
</comment>
<dbReference type="Gene3D" id="2.60.120.10">
    <property type="entry name" value="Jelly Rolls"/>
    <property type="match status" value="1"/>
</dbReference>
<reference evidence="8 9" key="1">
    <citation type="submission" date="2018-04" db="EMBL/GenBank/DDBJ databases">
        <title>Genomic Encyclopedia of Type Strains, Phase III (KMG-III): the genomes of soil and plant-associated and newly described type strains.</title>
        <authorList>
            <person name="Whitman W."/>
        </authorList>
    </citation>
    <scope>NUCLEOTIDE SEQUENCE [LARGE SCALE GENOMIC DNA]</scope>
    <source>
        <strain evidence="8 9">MA-olki</strain>
    </source>
</reference>
<evidence type="ECO:0000256" key="2">
    <source>
        <dbReference type="ARBA" id="ARBA00001997"/>
    </source>
</evidence>
<dbReference type="OrthoDB" id="9800680at2"/>
<dbReference type="GO" id="GO:0000271">
    <property type="term" value="P:polysaccharide biosynthetic process"/>
    <property type="evidence" value="ECO:0007669"/>
    <property type="project" value="TreeGrafter"/>
</dbReference>
<dbReference type="AlphaFoldDB" id="A0A2T5TY66"/>
<dbReference type="InterPro" id="IPR014710">
    <property type="entry name" value="RmlC-like_jellyroll"/>
</dbReference>
<evidence type="ECO:0000313" key="8">
    <source>
        <dbReference type="EMBL" id="PTW44208.1"/>
    </source>
</evidence>
<dbReference type="SUPFAM" id="SSF51182">
    <property type="entry name" value="RmlC-like cupins"/>
    <property type="match status" value="1"/>
</dbReference>
<evidence type="ECO:0000256" key="5">
    <source>
        <dbReference type="PIRSR" id="PIRSR600888-1"/>
    </source>
</evidence>
<evidence type="ECO:0000256" key="1">
    <source>
        <dbReference type="ARBA" id="ARBA00001298"/>
    </source>
</evidence>
<evidence type="ECO:0000256" key="4">
    <source>
        <dbReference type="ARBA" id="ARBA00019595"/>
    </source>
</evidence>
<protein>
    <recommendedName>
        <fullName evidence="4 7">dTDP-4-dehydrorhamnose 3,5-epimerase</fullName>
        <ecNumber evidence="3 7">5.1.3.13</ecNumber>
    </recommendedName>
    <alternativeName>
        <fullName evidence="7">Thymidine diphospho-4-keto-rhamnose 3,5-epimerase</fullName>
    </alternativeName>
</protein>
<name>A0A2T5TY66_9SPHN</name>
<dbReference type="Pfam" id="PF00908">
    <property type="entry name" value="dTDP_sugar_isom"/>
    <property type="match status" value="1"/>
</dbReference>
<keyword evidence="7" id="KW-0413">Isomerase</keyword>
<dbReference type="GO" id="GO:0005829">
    <property type="term" value="C:cytosol"/>
    <property type="evidence" value="ECO:0007669"/>
    <property type="project" value="TreeGrafter"/>
</dbReference>
<dbReference type="Proteomes" id="UP000244013">
    <property type="component" value="Unassembled WGS sequence"/>
</dbReference>
<evidence type="ECO:0000256" key="6">
    <source>
        <dbReference type="PIRSR" id="PIRSR600888-3"/>
    </source>
</evidence>
<organism evidence="8 9">
    <name type="scientific">Sphingomonas faeni</name>
    <dbReference type="NCBI Taxonomy" id="185950"/>
    <lineage>
        <taxon>Bacteria</taxon>
        <taxon>Pseudomonadati</taxon>
        <taxon>Pseudomonadota</taxon>
        <taxon>Alphaproteobacteria</taxon>
        <taxon>Sphingomonadales</taxon>
        <taxon>Sphingomonadaceae</taxon>
        <taxon>Sphingomonas</taxon>
    </lineage>
</organism>
<accession>A0A2T5TY66</accession>
<dbReference type="EC" id="5.1.3.13" evidence="3 7"/>
<evidence type="ECO:0000256" key="7">
    <source>
        <dbReference type="RuleBase" id="RU364069"/>
    </source>
</evidence>
<comment type="pathway">
    <text evidence="7">Carbohydrate biosynthesis; dTDP-L-rhamnose biosynthesis.</text>
</comment>
<dbReference type="UniPathway" id="UPA00124"/>
<comment type="caution">
    <text evidence="8">The sequence shown here is derived from an EMBL/GenBank/DDBJ whole genome shotgun (WGS) entry which is preliminary data.</text>
</comment>
<dbReference type="EMBL" id="QAYE01000011">
    <property type="protein sequence ID" value="PTW44208.1"/>
    <property type="molecule type" value="Genomic_DNA"/>
</dbReference>
<feature type="active site" description="Proton acceptor" evidence="5">
    <location>
        <position position="62"/>
    </location>
</feature>
<comment type="similarity">
    <text evidence="7">Belongs to the dTDP-4-dehydrorhamnose 3,5-epimerase family.</text>
</comment>
<feature type="active site" description="Proton donor" evidence="5">
    <location>
        <position position="132"/>
    </location>
</feature>
<dbReference type="CDD" id="cd00438">
    <property type="entry name" value="cupin_RmlC"/>
    <property type="match status" value="1"/>
</dbReference>
<feature type="site" description="Participates in a stacking interaction with the thymidine ring of dTDP-4-oxo-6-deoxyglucose" evidence="6">
    <location>
        <position position="138"/>
    </location>
</feature>
<gene>
    <name evidence="8" type="ORF">C8J25_11144</name>
</gene>
<dbReference type="InterPro" id="IPR011051">
    <property type="entry name" value="RmlC_Cupin_sf"/>
</dbReference>
<comment type="function">
    <text evidence="2 7">Catalyzes the epimerization of the C3' and C5'positions of dTDP-6-deoxy-D-xylo-4-hexulose, forming dTDP-6-deoxy-L-lyxo-4-hexulose.</text>
</comment>
<dbReference type="PANTHER" id="PTHR21047">
    <property type="entry name" value="DTDP-6-DEOXY-D-GLUCOSE-3,5 EPIMERASE"/>
    <property type="match status" value="1"/>
</dbReference>
<dbReference type="GO" id="GO:0019305">
    <property type="term" value="P:dTDP-rhamnose biosynthetic process"/>
    <property type="evidence" value="ECO:0007669"/>
    <property type="project" value="UniProtKB-UniRule"/>
</dbReference>
<dbReference type="PANTHER" id="PTHR21047:SF2">
    <property type="entry name" value="THYMIDINE DIPHOSPHO-4-KETO-RHAMNOSE 3,5-EPIMERASE"/>
    <property type="match status" value="1"/>
</dbReference>
<dbReference type="InterPro" id="IPR000888">
    <property type="entry name" value="RmlC-like"/>
</dbReference>
<evidence type="ECO:0000256" key="3">
    <source>
        <dbReference type="ARBA" id="ARBA00012098"/>
    </source>
</evidence>
<comment type="catalytic activity">
    <reaction evidence="1 7">
        <text>dTDP-4-dehydro-6-deoxy-alpha-D-glucose = dTDP-4-dehydro-beta-L-rhamnose</text>
        <dbReference type="Rhea" id="RHEA:16969"/>
        <dbReference type="ChEBI" id="CHEBI:57649"/>
        <dbReference type="ChEBI" id="CHEBI:62830"/>
        <dbReference type="EC" id="5.1.3.13"/>
    </reaction>
</comment>
<sequence length="182" mass="20598">MNFVPTALPDAYVIELDVHEDERGSFTRTMCQEEFQTHGITEPFVQQNISFTKAKGTIRGMHFQCEPHSEGKLVRCTRGAIFDVIVDLRLESPTYLSHIGFWLDESTPSQIYVPPGFAHGFQTLTDDVKMSYLLSHRYVPAAQGGLSYQDPILDITWPLTVTTLSERDATWPRIEPLVPPSL</sequence>
<evidence type="ECO:0000313" key="9">
    <source>
        <dbReference type="Proteomes" id="UP000244013"/>
    </source>
</evidence>
<dbReference type="GO" id="GO:0008830">
    <property type="term" value="F:dTDP-4-dehydrorhamnose 3,5-epimerase activity"/>
    <property type="evidence" value="ECO:0007669"/>
    <property type="project" value="UniProtKB-UniRule"/>
</dbReference>
<dbReference type="NCBIfam" id="TIGR01221">
    <property type="entry name" value="rmlC"/>
    <property type="match status" value="1"/>
</dbReference>